<dbReference type="InterPro" id="IPR011989">
    <property type="entry name" value="ARM-like"/>
</dbReference>
<dbReference type="InterPro" id="IPR044189">
    <property type="entry name" value="XPO4/7-like"/>
</dbReference>
<dbReference type="Pfam" id="PF25795">
    <property type="entry name" value="TPR_XPO7"/>
    <property type="match status" value="1"/>
</dbReference>
<comment type="caution">
    <text evidence="9">The sequence shown here is derived from an EMBL/GenBank/DDBJ whole genome shotgun (WGS) entry which is preliminary data.</text>
</comment>
<comment type="subcellular location">
    <subcellularLocation>
        <location evidence="2">Cytoplasm</location>
    </subcellularLocation>
    <subcellularLocation>
        <location evidence="1">Nucleus</location>
    </subcellularLocation>
</comment>
<dbReference type="EMBL" id="JABAYA010000023">
    <property type="protein sequence ID" value="KAF7729675.1"/>
    <property type="molecule type" value="Genomic_DNA"/>
</dbReference>
<feature type="domain" description="Exportin-7/Ran-binding protein 17 TPR repeats" evidence="8">
    <location>
        <begin position="451"/>
        <end position="698"/>
    </location>
</feature>
<organism evidence="9 10">
    <name type="scientific">Apophysomyces ossiformis</name>
    <dbReference type="NCBI Taxonomy" id="679940"/>
    <lineage>
        <taxon>Eukaryota</taxon>
        <taxon>Fungi</taxon>
        <taxon>Fungi incertae sedis</taxon>
        <taxon>Mucoromycota</taxon>
        <taxon>Mucoromycotina</taxon>
        <taxon>Mucoromycetes</taxon>
        <taxon>Mucorales</taxon>
        <taxon>Mucorineae</taxon>
        <taxon>Mucoraceae</taxon>
        <taxon>Apophysomyces</taxon>
    </lineage>
</organism>
<evidence type="ECO:0000256" key="6">
    <source>
        <dbReference type="ARBA" id="ARBA00022927"/>
    </source>
</evidence>
<dbReference type="GO" id="GO:0005737">
    <property type="term" value="C:cytoplasm"/>
    <property type="evidence" value="ECO:0007669"/>
    <property type="project" value="UniProtKB-SubCell"/>
</dbReference>
<dbReference type="Proteomes" id="UP000605846">
    <property type="component" value="Unassembled WGS sequence"/>
</dbReference>
<name>A0A8H7ESP6_9FUNG</name>
<comment type="similarity">
    <text evidence="3">Belongs to the exportin family.</text>
</comment>
<gene>
    <name evidence="9" type="ORF">EC973_004048</name>
</gene>
<proteinExistence type="inferred from homology"/>
<reference evidence="9" key="1">
    <citation type="submission" date="2020-01" db="EMBL/GenBank/DDBJ databases">
        <title>Genome Sequencing of Three Apophysomyces-Like Fungal Strains Confirms a Novel Fungal Genus in the Mucoromycota with divergent Burkholderia-like Endosymbiotic Bacteria.</title>
        <authorList>
            <person name="Stajich J.E."/>
            <person name="Macias A.M."/>
            <person name="Carter-House D."/>
            <person name="Lovett B."/>
            <person name="Kasson L.R."/>
            <person name="Berry K."/>
            <person name="Grigoriev I."/>
            <person name="Chang Y."/>
            <person name="Spatafora J."/>
            <person name="Kasson M.T."/>
        </authorList>
    </citation>
    <scope>NUCLEOTIDE SEQUENCE</scope>
    <source>
        <strain evidence="9">NRRL A-21654</strain>
    </source>
</reference>
<dbReference type="InterPro" id="IPR016024">
    <property type="entry name" value="ARM-type_fold"/>
</dbReference>
<keyword evidence="10" id="KW-1185">Reference proteome</keyword>
<dbReference type="OrthoDB" id="244158at2759"/>
<evidence type="ECO:0000256" key="5">
    <source>
        <dbReference type="ARBA" id="ARBA00022490"/>
    </source>
</evidence>
<evidence type="ECO:0000259" key="8">
    <source>
        <dbReference type="Pfam" id="PF25795"/>
    </source>
</evidence>
<dbReference type="InterPro" id="IPR057947">
    <property type="entry name" value="TPR_XPO7/RBP17"/>
</dbReference>
<dbReference type="GO" id="GO:0006611">
    <property type="term" value="P:protein export from nucleus"/>
    <property type="evidence" value="ECO:0007669"/>
    <property type="project" value="TreeGrafter"/>
</dbReference>
<dbReference type="SUPFAM" id="SSF48371">
    <property type="entry name" value="ARM repeat"/>
    <property type="match status" value="1"/>
</dbReference>
<protein>
    <recommendedName>
        <fullName evidence="8">Exportin-7/Ran-binding protein 17 TPR repeats domain-containing protein</fullName>
    </recommendedName>
</protein>
<dbReference type="Gene3D" id="1.25.10.10">
    <property type="entry name" value="Leucine-rich Repeat Variant"/>
    <property type="match status" value="2"/>
</dbReference>
<dbReference type="PANTHER" id="PTHR12596:SF2">
    <property type="entry name" value="EXPORTIN-7 ISOFORM X1"/>
    <property type="match status" value="1"/>
</dbReference>
<keyword evidence="7" id="KW-0539">Nucleus</keyword>
<evidence type="ECO:0000256" key="3">
    <source>
        <dbReference type="ARBA" id="ARBA00009466"/>
    </source>
</evidence>
<evidence type="ECO:0000256" key="4">
    <source>
        <dbReference type="ARBA" id="ARBA00022448"/>
    </source>
</evidence>
<dbReference type="GO" id="GO:0005049">
    <property type="term" value="F:nuclear export signal receptor activity"/>
    <property type="evidence" value="ECO:0007669"/>
    <property type="project" value="InterPro"/>
</dbReference>
<evidence type="ECO:0000313" key="9">
    <source>
        <dbReference type="EMBL" id="KAF7729675.1"/>
    </source>
</evidence>
<dbReference type="AlphaFoldDB" id="A0A8H7ESP6"/>
<keyword evidence="4" id="KW-0813">Transport</keyword>
<keyword evidence="6" id="KW-0653">Protein transport</keyword>
<dbReference type="PANTHER" id="PTHR12596">
    <property type="entry name" value="EXPORTIN 4,7-RELATED"/>
    <property type="match status" value="1"/>
</dbReference>
<accession>A0A8H7ESP6</accession>
<evidence type="ECO:0000256" key="2">
    <source>
        <dbReference type="ARBA" id="ARBA00004496"/>
    </source>
</evidence>
<evidence type="ECO:0000313" key="10">
    <source>
        <dbReference type="Proteomes" id="UP000605846"/>
    </source>
</evidence>
<keyword evidence="5" id="KW-0963">Cytoplasm</keyword>
<evidence type="ECO:0000256" key="7">
    <source>
        <dbReference type="ARBA" id="ARBA00023242"/>
    </source>
</evidence>
<sequence>MSLQDDQTAYYATLCEQLYNPKTSNEHDQAQKILEYAFPTFADEAGGGVAAQAPPGGVNAQLMFNITSPTDSASALRVLLENSPSPYVHTFCLSRLKQLVQAQFDLFNGNTKLQLRSFLLEFAYMHPQLLPFVIAQLASVLASLTLLGWAEIEAYRNIYEDIQSFLQASVEHRLVGLRILGTLVQDINAPSFSRNSAKLRKAAGGFRDTQLLPIFEMAFETLEQLLHRAIPFDNPEQENRMKDATLTLLIRCLSYDFVGTSGDEAGEDFGTVQIPASWRPLFESPNFTNTLFSAYREFPVPLSSKVMECLVQVVSVRKALFTSDSGRAEFVQRIMQGTRDIMVTAQGMSDANNYNEFCRLLYRFRATAPLNEMVEKPGYIEWISLVGEFSLKAFQSWKWASNTASYILGFWSRIVQSMTYYQRLNEQAVKKLDELTVELTQCYVLTMLESVSTIREEMLEDPLDNEDTLIETLNMLGHIARRQYEQSTSTFVGIFDPIALQYQELITQASSSAALSTDDFKDALEIIETKFAWLVYIAGSFIGNRTAFLTSDSPEEIDSLLTTKVLQLMDVQQLLQAQHGSTFLNQKLDQAFIFFFQQFRKSYMGDSTVREIYSKTSQTIGISEHAAMLNVIVRKIAANLQYWADNEVVIRRSLELFHELTKGHNLLKHLRNAETTQLILQNYTSSRFTFLEHESQQHNRELYYQILCILLFAEDHIRELEFHEFMRPFAARFDVLGPLDTIESFQQEPVQRALRDIFIDLRGFLSPIQDRRNFLYFFDWFHPDYMAILLRAIEAWSPDPIVNTLLNFLAEFVHNKNQRLHFEVSSPNGILMFRDANQAICSFGRKILEKQVTDESSKYPYKYKGIALCFAILARCFGGNYINFGIFWLYQDKAIDESLDMMIRLMLNIPIKDLMEFPKLARAYFTMLEEVSREQLMLLPNVTPETFLYLMQAFEQGVECTEGVVRGHACSAIYNICSFVVKQSQQLPRQQPKGYWLMNYMNQYPHILPSLLATLFSLVLFDENHDQWALSRPLYVLILLQREYTSKYINQIIENQLPERQEFVSKALGTLMEGITWVLSAKDRELFTQHVSAFRRELRLNNVVLVPFPTTSL</sequence>
<evidence type="ECO:0000256" key="1">
    <source>
        <dbReference type="ARBA" id="ARBA00004123"/>
    </source>
</evidence>
<dbReference type="GO" id="GO:0005643">
    <property type="term" value="C:nuclear pore"/>
    <property type="evidence" value="ECO:0007669"/>
    <property type="project" value="TreeGrafter"/>
</dbReference>